<evidence type="ECO:0000313" key="1">
    <source>
        <dbReference type="EMBL" id="KAF7807090.1"/>
    </source>
</evidence>
<gene>
    <name evidence="1" type="ORF">G2W53_039251</name>
</gene>
<protein>
    <submittedName>
        <fullName evidence="1">Uncharacterized protein</fullName>
    </submittedName>
</protein>
<dbReference type="EMBL" id="JAAIUW010000012">
    <property type="protein sequence ID" value="KAF7807090.1"/>
    <property type="molecule type" value="Genomic_DNA"/>
</dbReference>
<dbReference type="Proteomes" id="UP000634136">
    <property type="component" value="Unassembled WGS sequence"/>
</dbReference>
<comment type="caution">
    <text evidence="1">The sequence shown here is derived from an EMBL/GenBank/DDBJ whole genome shotgun (WGS) entry which is preliminary data.</text>
</comment>
<dbReference type="AlphaFoldDB" id="A0A834SQE1"/>
<sequence length="38" mass="4377">MDWQDEKVSKSNFKWEIVKIVGKYHGGKFHLVGSHGFG</sequence>
<organism evidence="1 2">
    <name type="scientific">Senna tora</name>
    <dbReference type="NCBI Taxonomy" id="362788"/>
    <lineage>
        <taxon>Eukaryota</taxon>
        <taxon>Viridiplantae</taxon>
        <taxon>Streptophyta</taxon>
        <taxon>Embryophyta</taxon>
        <taxon>Tracheophyta</taxon>
        <taxon>Spermatophyta</taxon>
        <taxon>Magnoliopsida</taxon>
        <taxon>eudicotyledons</taxon>
        <taxon>Gunneridae</taxon>
        <taxon>Pentapetalae</taxon>
        <taxon>rosids</taxon>
        <taxon>fabids</taxon>
        <taxon>Fabales</taxon>
        <taxon>Fabaceae</taxon>
        <taxon>Caesalpinioideae</taxon>
        <taxon>Cassia clade</taxon>
        <taxon>Senna</taxon>
    </lineage>
</organism>
<proteinExistence type="predicted"/>
<reference evidence="1" key="1">
    <citation type="submission" date="2020-09" db="EMBL/GenBank/DDBJ databases">
        <title>Genome-Enabled Discovery of Anthraquinone Biosynthesis in Senna tora.</title>
        <authorList>
            <person name="Kang S.-H."/>
            <person name="Pandey R.P."/>
            <person name="Lee C.-M."/>
            <person name="Sim J.-S."/>
            <person name="Jeong J.-T."/>
            <person name="Choi B.-S."/>
            <person name="Jung M."/>
            <person name="Ginzburg D."/>
            <person name="Zhao K."/>
            <person name="Won S.Y."/>
            <person name="Oh T.-J."/>
            <person name="Yu Y."/>
            <person name="Kim N.-H."/>
            <person name="Lee O.R."/>
            <person name="Lee T.-H."/>
            <person name="Bashyal P."/>
            <person name="Kim T.-S."/>
            <person name="Lee W.-H."/>
            <person name="Kawkins C."/>
            <person name="Kim C.-K."/>
            <person name="Kim J.S."/>
            <person name="Ahn B.O."/>
            <person name="Rhee S.Y."/>
            <person name="Sohng J.K."/>
        </authorList>
    </citation>
    <scope>NUCLEOTIDE SEQUENCE</scope>
    <source>
        <tissue evidence="1">Leaf</tissue>
    </source>
</reference>
<evidence type="ECO:0000313" key="2">
    <source>
        <dbReference type="Proteomes" id="UP000634136"/>
    </source>
</evidence>
<keyword evidence="2" id="KW-1185">Reference proteome</keyword>
<accession>A0A834SQE1</accession>
<name>A0A834SQE1_9FABA</name>